<dbReference type="PANTHER" id="PTHR27001:SF927">
    <property type="entry name" value="OS12G0180500 PROTEIN"/>
    <property type="match status" value="1"/>
</dbReference>
<proteinExistence type="predicted"/>
<feature type="compositionally biased region" description="Polar residues" evidence="4">
    <location>
        <begin position="251"/>
        <end position="268"/>
    </location>
</feature>
<accession>A0ABQ7VQU2</accession>
<evidence type="ECO:0000256" key="4">
    <source>
        <dbReference type="SAM" id="MobiDB-lite"/>
    </source>
</evidence>
<evidence type="ECO:0000259" key="5">
    <source>
        <dbReference type="PROSITE" id="PS50011"/>
    </source>
</evidence>
<dbReference type="InterPro" id="IPR000719">
    <property type="entry name" value="Prot_kinase_dom"/>
</dbReference>
<reference evidence="6 7" key="1">
    <citation type="journal article" date="2021" name="bioRxiv">
        <title>Chromosome-scale and haplotype-resolved genome assembly of a tetraploid potato cultivar.</title>
        <authorList>
            <person name="Sun H."/>
            <person name="Jiao W.-B."/>
            <person name="Krause K."/>
            <person name="Campoy J.A."/>
            <person name="Goel M."/>
            <person name="Folz-Donahue K."/>
            <person name="Kukat C."/>
            <person name="Huettel B."/>
            <person name="Schneeberger K."/>
        </authorList>
    </citation>
    <scope>NUCLEOTIDE SEQUENCE [LARGE SCALE GENOMIC DNA]</scope>
    <source>
        <strain evidence="6">SolTubOtavaFocal</strain>
        <tissue evidence="6">Leaves</tissue>
    </source>
</reference>
<dbReference type="SUPFAM" id="SSF56112">
    <property type="entry name" value="Protein kinase-like (PK-like)"/>
    <property type="match status" value="1"/>
</dbReference>
<feature type="domain" description="Protein kinase" evidence="5">
    <location>
        <begin position="352"/>
        <end position="645"/>
    </location>
</feature>
<evidence type="ECO:0000256" key="2">
    <source>
        <dbReference type="ARBA" id="ARBA00022840"/>
    </source>
</evidence>
<dbReference type="Proteomes" id="UP000826656">
    <property type="component" value="Unassembled WGS sequence"/>
</dbReference>
<name>A0ABQ7VQU2_SOLTU</name>
<comment type="caution">
    <text evidence="6">The sequence shown here is derived from an EMBL/GenBank/DDBJ whole genome shotgun (WGS) entry which is preliminary data.</text>
</comment>
<dbReference type="PANTHER" id="PTHR27001">
    <property type="entry name" value="OS01G0253100 PROTEIN"/>
    <property type="match status" value="1"/>
</dbReference>
<dbReference type="PROSITE" id="PS00107">
    <property type="entry name" value="PROTEIN_KINASE_ATP"/>
    <property type="match status" value="1"/>
</dbReference>
<keyword evidence="1 3" id="KW-0547">Nucleotide-binding</keyword>
<evidence type="ECO:0000256" key="1">
    <source>
        <dbReference type="ARBA" id="ARBA00022741"/>
    </source>
</evidence>
<dbReference type="Gene3D" id="1.10.510.10">
    <property type="entry name" value="Transferase(Phosphotransferase) domain 1"/>
    <property type="match status" value="1"/>
</dbReference>
<dbReference type="Gene3D" id="3.30.200.20">
    <property type="entry name" value="Phosphorylase Kinase, domain 1"/>
    <property type="match status" value="1"/>
</dbReference>
<sequence length="660" mass="68684">MENVGSPSASAADDGTPVQPISTSTPPVPSFPALLGTTGSGLSSSTADVATTPSTSQVAGSGLSSSTADVATTPSTSQVAGSGFSSSTADVATTPSTSQVAGSGFSSSTADVATTPSTSQVAGSGFSSSTADVATTPSTSQVTGSGFSSSTADVATTPSTSQVAGSGFSSSTADVATTPSTSQVAGSGLSSSTADVATTPSTSQVAGSGLSSSTADVATTPSTSQVAGSGFSSSTADVATTPSPSKVAGSGFSSSTQPQADVATTPSPSKVAGSGLSSPTADEATVSDVPVKRGRGRPPAGSKPAEFGPMQSHVIKKEAGEEKDLKVEHEISTLVVERKLVKFTIEQINSFIPDKRVVGAGSWGTVYEGFIGGLSGLSSDLNGERVAVKVGNYFCEEKEFSTDENYIQWKTEIMLLSGIKHEGVIKLVGVCRTNLGLYLVYPFYERGDLQKSIEVLDWERALNVITKVAEALRVLHMRMVVCRGLKPADILLDQNWNPVLTDFGRMKMFGDALSGSRTFDNENFIFSGHQDHVFHYDYYCLGFLMLQVLMKEKEADFKVTVPKEKRIMDLDIDSHSCNYSSELKEQALKLKKQNSHVVHLDFLKTGGCKVIVARKVTDLAFQCLDKGGVMRPTEKEVVERLHKIVNPPPAHGGSSSKSSK</sequence>
<keyword evidence="7" id="KW-1185">Reference proteome</keyword>
<feature type="compositionally biased region" description="Polar residues" evidence="4">
    <location>
        <begin position="47"/>
        <end position="244"/>
    </location>
</feature>
<gene>
    <name evidence="6" type="ORF">KY290_014853</name>
</gene>
<dbReference type="PROSITE" id="PS50011">
    <property type="entry name" value="PROTEIN_KINASE_DOM"/>
    <property type="match status" value="1"/>
</dbReference>
<keyword evidence="2 3" id="KW-0067">ATP-binding</keyword>
<evidence type="ECO:0000256" key="3">
    <source>
        <dbReference type="PROSITE-ProRule" id="PRU10141"/>
    </source>
</evidence>
<dbReference type="EMBL" id="JAIVGD010000011">
    <property type="protein sequence ID" value="KAH0770872.1"/>
    <property type="molecule type" value="Genomic_DNA"/>
</dbReference>
<feature type="compositionally biased region" description="Low complexity" evidence="4">
    <location>
        <begin position="34"/>
        <end position="46"/>
    </location>
</feature>
<evidence type="ECO:0000313" key="6">
    <source>
        <dbReference type="EMBL" id="KAH0770872.1"/>
    </source>
</evidence>
<feature type="region of interest" description="Disordered" evidence="4">
    <location>
        <begin position="1"/>
        <end position="312"/>
    </location>
</feature>
<dbReference type="InterPro" id="IPR017441">
    <property type="entry name" value="Protein_kinase_ATP_BS"/>
</dbReference>
<protein>
    <recommendedName>
        <fullName evidence="5">Protein kinase domain-containing protein</fullName>
    </recommendedName>
</protein>
<evidence type="ECO:0000313" key="7">
    <source>
        <dbReference type="Proteomes" id="UP000826656"/>
    </source>
</evidence>
<organism evidence="6 7">
    <name type="scientific">Solanum tuberosum</name>
    <name type="common">Potato</name>
    <dbReference type="NCBI Taxonomy" id="4113"/>
    <lineage>
        <taxon>Eukaryota</taxon>
        <taxon>Viridiplantae</taxon>
        <taxon>Streptophyta</taxon>
        <taxon>Embryophyta</taxon>
        <taxon>Tracheophyta</taxon>
        <taxon>Spermatophyta</taxon>
        <taxon>Magnoliopsida</taxon>
        <taxon>eudicotyledons</taxon>
        <taxon>Gunneridae</taxon>
        <taxon>Pentapetalae</taxon>
        <taxon>asterids</taxon>
        <taxon>lamiids</taxon>
        <taxon>Solanales</taxon>
        <taxon>Solanaceae</taxon>
        <taxon>Solanoideae</taxon>
        <taxon>Solaneae</taxon>
        <taxon>Solanum</taxon>
    </lineage>
</organism>
<dbReference type="InterPro" id="IPR011009">
    <property type="entry name" value="Kinase-like_dom_sf"/>
</dbReference>
<feature type="binding site" evidence="3">
    <location>
        <position position="389"/>
    </location>
    <ligand>
        <name>ATP</name>
        <dbReference type="ChEBI" id="CHEBI:30616"/>
    </ligand>
</feature>
<dbReference type="Pfam" id="PF00069">
    <property type="entry name" value="Pkinase"/>
    <property type="match status" value="1"/>
</dbReference>